<organism evidence="3 4">
    <name type="scientific">Heterodermia speciosa</name>
    <dbReference type="NCBI Taxonomy" id="116794"/>
    <lineage>
        <taxon>Eukaryota</taxon>
        <taxon>Fungi</taxon>
        <taxon>Dikarya</taxon>
        <taxon>Ascomycota</taxon>
        <taxon>Pezizomycotina</taxon>
        <taxon>Lecanoromycetes</taxon>
        <taxon>OSLEUM clade</taxon>
        <taxon>Lecanoromycetidae</taxon>
        <taxon>Caliciales</taxon>
        <taxon>Physciaceae</taxon>
        <taxon>Heterodermia</taxon>
    </lineage>
</organism>
<accession>A0A8H3I504</accession>
<comment type="caution">
    <text evidence="3">The sequence shown here is derived from an EMBL/GenBank/DDBJ whole genome shotgun (WGS) entry which is preliminary data.</text>
</comment>
<proteinExistence type="predicted"/>
<dbReference type="PANTHER" id="PTHR13954:SF6">
    <property type="entry name" value="NON-SPECIFIC SERINE_THREONINE PROTEIN KINASE"/>
    <property type="match status" value="1"/>
</dbReference>
<dbReference type="Pfam" id="PF00069">
    <property type="entry name" value="Pkinase"/>
    <property type="match status" value="1"/>
</dbReference>
<evidence type="ECO:0000313" key="3">
    <source>
        <dbReference type="EMBL" id="CAF9904943.1"/>
    </source>
</evidence>
<feature type="region of interest" description="Disordered" evidence="1">
    <location>
        <begin position="322"/>
        <end position="377"/>
    </location>
</feature>
<name>A0A8H3I504_9LECA</name>
<sequence length="664" mass="74531">MPAWWLEERIDATVNRDYVWRELGSIKHQEKLHRPLAFGHSLTNDTYIDWILLKARRLFLILDHIGLPESIFQVLDRSLDDDDLPLSEEALYELNLFGGKSETVDKKFYRQQFQFLAKDLASGQHTDYDTHDVVPLEVVHKRPSVSSNSTTDKISLHDRLYTRKRLLTSGERGVDRVHFVIHMKALQKLRHPHLVEVFASYTQDDFSYMLLTPSSEISLKTFLEEQPKSFKQLEKAERRATLLRWTHCTTSALAYLHSKGFTHQSIRPSSILVSIQNTICLSDFWALKALDDDETSNSYKAETYDHAAPENWQRKACLHETGPLKTTLPGGGRTTRRLPSVSAAAAPTSRSGSFSATAGSQTRRRSKTESSSSSCHSQSRNAIITTFATPSLIGSPSFAADVFSLSTILLELMTLLLGRTMKAFSSHRSKHNRLAGRGGAPADASFHKNLPQVGTWIESLHGQAKDKERSFSKTKLKGKAESLFYGAVVGVVGVCKNGVWRDPSDRLTASEFEKGIRQWVDRGLGTGRRWCCGAEAEEVIPGMSPASVAGADMRGKRRERSVRTESPASFDIQLPIERPISEIPTENSSVATRIGEDFGSDASPDAHDMYLPDEDDDWPLRRESSRRTEGNRSTARPGHDERKTRSQARPMGGFYALDSYYSHS</sequence>
<feature type="region of interest" description="Disordered" evidence="1">
    <location>
        <begin position="595"/>
        <end position="664"/>
    </location>
</feature>
<gene>
    <name evidence="3" type="ORF">HETSPECPRED_004830</name>
</gene>
<dbReference type="PANTHER" id="PTHR13954">
    <property type="entry name" value="IRE1-RELATED"/>
    <property type="match status" value="1"/>
</dbReference>
<evidence type="ECO:0000256" key="1">
    <source>
        <dbReference type="SAM" id="MobiDB-lite"/>
    </source>
</evidence>
<dbReference type="Proteomes" id="UP000664521">
    <property type="component" value="Unassembled WGS sequence"/>
</dbReference>
<dbReference type="GO" id="GO:0036498">
    <property type="term" value="P:IRE1-mediated unfolded protein response"/>
    <property type="evidence" value="ECO:0007669"/>
    <property type="project" value="TreeGrafter"/>
</dbReference>
<dbReference type="GO" id="GO:0004674">
    <property type="term" value="F:protein serine/threonine kinase activity"/>
    <property type="evidence" value="ECO:0007669"/>
    <property type="project" value="InterPro"/>
</dbReference>
<feature type="compositionally biased region" description="Polar residues" evidence="1">
    <location>
        <begin position="348"/>
        <end position="359"/>
    </location>
</feature>
<dbReference type="SMART" id="SM00220">
    <property type="entry name" value="S_TKc"/>
    <property type="match status" value="1"/>
</dbReference>
<dbReference type="OrthoDB" id="4062651at2759"/>
<dbReference type="GO" id="GO:0004521">
    <property type="term" value="F:RNA endonuclease activity"/>
    <property type="evidence" value="ECO:0007669"/>
    <property type="project" value="InterPro"/>
</dbReference>
<dbReference type="EMBL" id="CAJPDS010000003">
    <property type="protein sequence ID" value="CAF9904943.1"/>
    <property type="molecule type" value="Genomic_DNA"/>
</dbReference>
<dbReference type="Gene3D" id="1.10.510.10">
    <property type="entry name" value="Transferase(Phosphotransferase) domain 1"/>
    <property type="match status" value="1"/>
</dbReference>
<dbReference type="GO" id="GO:1990604">
    <property type="term" value="C:IRE1-TRAF2-ASK1 complex"/>
    <property type="evidence" value="ECO:0007669"/>
    <property type="project" value="TreeGrafter"/>
</dbReference>
<feature type="domain" description="Protein kinase" evidence="2">
    <location>
        <begin position="139"/>
        <end position="520"/>
    </location>
</feature>
<dbReference type="SUPFAM" id="SSF56112">
    <property type="entry name" value="Protein kinase-like (PK-like)"/>
    <property type="match status" value="1"/>
</dbReference>
<feature type="compositionally biased region" description="Basic and acidic residues" evidence="1">
    <location>
        <begin position="618"/>
        <end position="630"/>
    </location>
</feature>
<dbReference type="GO" id="GO:0005524">
    <property type="term" value="F:ATP binding"/>
    <property type="evidence" value="ECO:0007669"/>
    <property type="project" value="InterPro"/>
</dbReference>
<dbReference type="GO" id="GO:0051082">
    <property type="term" value="F:unfolded protein binding"/>
    <property type="evidence" value="ECO:0007669"/>
    <property type="project" value="TreeGrafter"/>
</dbReference>
<evidence type="ECO:0000313" key="4">
    <source>
        <dbReference type="Proteomes" id="UP000664521"/>
    </source>
</evidence>
<dbReference type="InterPro" id="IPR011009">
    <property type="entry name" value="Kinase-like_dom_sf"/>
</dbReference>
<dbReference type="InterPro" id="IPR000719">
    <property type="entry name" value="Prot_kinase_dom"/>
</dbReference>
<dbReference type="AlphaFoldDB" id="A0A8H3I504"/>
<dbReference type="InterPro" id="IPR045133">
    <property type="entry name" value="IRE1/2-like"/>
</dbReference>
<keyword evidence="4" id="KW-1185">Reference proteome</keyword>
<dbReference type="GO" id="GO:0070059">
    <property type="term" value="P:intrinsic apoptotic signaling pathway in response to endoplasmic reticulum stress"/>
    <property type="evidence" value="ECO:0007669"/>
    <property type="project" value="TreeGrafter"/>
</dbReference>
<feature type="region of interest" description="Disordered" evidence="1">
    <location>
        <begin position="547"/>
        <end position="569"/>
    </location>
</feature>
<evidence type="ECO:0000259" key="2">
    <source>
        <dbReference type="PROSITE" id="PS50011"/>
    </source>
</evidence>
<protein>
    <recommendedName>
        <fullName evidence="2">Protein kinase domain-containing protein</fullName>
    </recommendedName>
</protein>
<reference evidence="3" key="1">
    <citation type="submission" date="2021-03" db="EMBL/GenBank/DDBJ databases">
        <authorList>
            <person name="Tagirdzhanova G."/>
        </authorList>
    </citation>
    <scope>NUCLEOTIDE SEQUENCE</scope>
</reference>
<dbReference type="PROSITE" id="PS50011">
    <property type="entry name" value="PROTEIN_KINASE_DOM"/>
    <property type="match status" value="1"/>
</dbReference>